<keyword evidence="3" id="KW-1185">Reference proteome</keyword>
<reference evidence="2 3" key="1">
    <citation type="journal article" date="2009" name="Stand. Genomic Sci.">
        <title>Complete genome sequence of Catenulispora acidiphila type strain (ID 139908).</title>
        <authorList>
            <person name="Copeland A."/>
            <person name="Lapidus A."/>
            <person name="Glavina Del Rio T."/>
            <person name="Nolan M."/>
            <person name="Lucas S."/>
            <person name="Chen F."/>
            <person name="Tice H."/>
            <person name="Cheng J.F."/>
            <person name="Bruce D."/>
            <person name="Goodwin L."/>
            <person name="Pitluck S."/>
            <person name="Mikhailova N."/>
            <person name="Pati A."/>
            <person name="Ivanova N."/>
            <person name="Mavromatis K."/>
            <person name="Chen A."/>
            <person name="Palaniappan K."/>
            <person name="Chain P."/>
            <person name="Land M."/>
            <person name="Hauser L."/>
            <person name="Chang Y.J."/>
            <person name="Jeffries C.D."/>
            <person name="Chertkov O."/>
            <person name="Brettin T."/>
            <person name="Detter J.C."/>
            <person name="Han C."/>
            <person name="Ali Z."/>
            <person name="Tindall B.J."/>
            <person name="Goker M."/>
            <person name="Bristow J."/>
            <person name="Eisen J.A."/>
            <person name="Markowitz V."/>
            <person name="Hugenholtz P."/>
            <person name="Kyrpides N.C."/>
            <person name="Klenk H.P."/>
        </authorList>
    </citation>
    <scope>NUCLEOTIDE SEQUENCE [LARGE SCALE GENOMIC DNA]</scope>
    <source>
        <strain evidence="3">DSM 44928 / JCM 14897 / NBRC 102108 / NRRL B-24433 / ID139908</strain>
    </source>
</reference>
<dbReference type="STRING" id="479433.Caci_2869"/>
<organism evidence="2 3">
    <name type="scientific">Catenulispora acidiphila (strain DSM 44928 / JCM 14897 / NBRC 102108 / NRRL B-24433 / ID139908)</name>
    <dbReference type="NCBI Taxonomy" id="479433"/>
    <lineage>
        <taxon>Bacteria</taxon>
        <taxon>Bacillati</taxon>
        <taxon>Actinomycetota</taxon>
        <taxon>Actinomycetes</taxon>
        <taxon>Catenulisporales</taxon>
        <taxon>Catenulisporaceae</taxon>
        <taxon>Catenulispora</taxon>
    </lineage>
</organism>
<accession>C7Q1A3</accession>
<evidence type="ECO:0000313" key="3">
    <source>
        <dbReference type="Proteomes" id="UP000000851"/>
    </source>
</evidence>
<dbReference type="InParanoid" id="C7Q1A3"/>
<protein>
    <submittedName>
        <fullName evidence="2">Uncharacterized protein</fullName>
    </submittedName>
</protein>
<dbReference type="AlphaFoldDB" id="C7Q1A3"/>
<feature type="region of interest" description="Disordered" evidence="1">
    <location>
        <begin position="33"/>
        <end position="69"/>
    </location>
</feature>
<evidence type="ECO:0000313" key="2">
    <source>
        <dbReference type="EMBL" id="ACU71778.1"/>
    </source>
</evidence>
<gene>
    <name evidence="2" type="ordered locus">Caci_2869</name>
</gene>
<dbReference type="Proteomes" id="UP000000851">
    <property type="component" value="Chromosome"/>
</dbReference>
<name>C7Q1A3_CATAD</name>
<feature type="compositionally biased region" description="Basic and acidic residues" evidence="1">
    <location>
        <begin position="60"/>
        <end position="69"/>
    </location>
</feature>
<proteinExistence type="predicted"/>
<dbReference type="EMBL" id="CP001700">
    <property type="protein sequence ID" value="ACU71778.1"/>
    <property type="molecule type" value="Genomic_DNA"/>
</dbReference>
<dbReference type="HOGENOM" id="CLU_2768236_0_0_11"/>
<dbReference type="KEGG" id="cai:Caci_2869"/>
<sequence length="69" mass="7622">MDLHWMYSEEANNLAAEDPAALSLRLAKDFQDSSRNAAAAGDSEEAARHRRVSDGYLDDAISRRQGEQA</sequence>
<dbReference type="RefSeq" id="WP_012787071.1">
    <property type="nucleotide sequence ID" value="NC_013131.1"/>
</dbReference>
<evidence type="ECO:0000256" key="1">
    <source>
        <dbReference type="SAM" id="MobiDB-lite"/>
    </source>
</evidence>